<dbReference type="Gene3D" id="1.25.40.10">
    <property type="entry name" value="Tetratricopeptide repeat domain"/>
    <property type="match status" value="2"/>
</dbReference>
<dbReference type="GO" id="GO:0016301">
    <property type="term" value="F:kinase activity"/>
    <property type="evidence" value="ECO:0007669"/>
    <property type="project" value="UniProtKB-KW"/>
</dbReference>
<dbReference type="Gene3D" id="1.10.287.130">
    <property type="match status" value="1"/>
</dbReference>
<dbReference type="SUPFAM" id="SSF47384">
    <property type="entry name" value="Homodimeric domain of signal transducing histidine kinase"/>
    <property type="match status" value="1"/>
</dbReference>
<keyword evidence="5" id="KW-0812">Transmembrane</keyword>
<dbReference type="InterPro" id="IPR004358">
    <property type="entry name" value="Sig_transdc_His_kin-like_C"/>
</dbReference>
<dbReference type="InterPro" id="IPR011990">
    <property type="entry name" value="TPR-like_helical_dom_sf"/>
</dbReference>
<dbReference type="Proteomes" id="UP000772618">
    <property type="component" value="Unassembled WGS sequence"/>
</dbReference>
<dbReference type="InterPro" id="IPR003594">
    <property type="entry name" value="HATPase_dom"/>
</dbReference>
<sequence length="642" mass="72635">MAFRSIFLSLLTVVSLMPLRSFTQQRKIDSLESLVKSVPVDTNKVYLLNTLVSSLREKDNNRALSYAIEAKNLAELLSHKKGLGVALENLGWILYRKGDYTKSFDFSTQALKVSEDLNDKSAIAKSLINMAAILFEQKQYEKAIENFKKAFRVSQSIGDKKTMARSMNNIGYSLLQTANYDSSLYYVSYALKIGESINDTYVVGFSNRTLSDIYLLKKDYASALKHLKRSLKISQDEANSFLRISSLHRVGKVYREMGEYDRALAYLQESIELSHQFGYKEELERTYKLISDIYRAKKDTTHAYEYQSKYIELHDSLYAQRQSEQIALMQAKFDAEMKEKQIQLLTKEAQLSDEAIGSQRMWLYIYVGCLLLLIIVAIILLYANRHNTIAKKQLEDKNKEINTQALQLRNLNVTKDKLFSIISHDLRSPLASLKALMELVGTPSLTQDEFIHYTTILKQNLDFVQADLDNLLMWSQTQMRGLQANPAPVNLKVLVEEKIALFGEAAKKKSIAIINDIDEEVIAFADKNHVGLVLRNLISNAIKFNPVGGSIHLKSRIVETYCQISVSDSGVGISSDDISKLFNAETHFTTQGTNKEKGIGIGLLLTKEFVEKNNGTIAVKSELGKGTTFTFTLQAKNEEVLI</sequence>
<keyword evidence="5" id="KW-0472">Membrane</keyword>
<evidence type="ECO:0000313" key="8">
    <source>
        <dbReference type="Proteomes" id="UP000772618"/>
    </source>
</evidence>
<dbReference type="InterPro" id="IPR036097">
    <property type="entry name" value="HisK_dim/P_sf"/>
</dbReference>
<dbReference type="Pfam" id="PF13424">
    <property type="entry name" value="TPR_12"/>
    <property type="match status" value="2"/>
</dbReference>
<dbReference type="SMART" id="SM00028">
    <property type="entry name" value="TPR"/>
    <property type="match status" value="5"/>
</dbReference>
<organism evidence="7 8">
    <name type="scientific">Chryseosolibacter indicus</name>
    <dbReference type="NCBI Taxonomy" id="2782351"/>
    <lineage>
        <taxon>Bacteria</taxon>
        <taxon>Pseudomonadati</taxon>
        <taxon>Bacteroidota</taxon>
        <taxon>Cytophagia</taxon>
        <taxon>Cytophagales</taxon>
        <taxon>Chryseotaleaceae</taxon>
        <taxon>Chryseosolibacter</taxon>
    </lineage>
</organism>
<dbReference type="RefSeq" id="WP_254153959.1">
    <property type="nucleotide sequence ID" value="NZ_JAHESD010000023.1"/>
</dbReference>
<feature type="domain" description="Histidine kinase" evidence="6">
    <location>
        <begin position="421"/>
        <end position="637"/>
    </location>
</feature>
<reference evidence="7 8" key="1">
    <citation type="submission" date="2021-05" db="EMBL/GenBank/DDBJ databases">
        <title>A Polyphasic approach of four new species of the genus Ohtaekwangia: Ohtaekwangia histidinii sp. nov., Ohtaekwangia cretensis sp. nov., Ohtaekwangia indiensis sp. nov., Ohtaekwangia reichenbachii sp. nov. from diverse environment.</title>
        <authorList>
            <person name="Octaviana S."/>
        </authorList>
    </citation>
    <scope>NUCLEOTIDE SEQUENCE [LARGE SCALE GENOMIC DNA]</scope>
    <source>
        <strain evidence="7 8">PWU20</strain>
    </source>
</reference>
<feature type="repeat" description="TPR" evidence="4">
    <location>
        <begin position="244"/>
        <end position="277"/>
    </location>
</feature>
<dbReference type="InterPro" id="IPR019734">
    <property type="entry name" value="TPR_rpt"/>
</dbReference>
<dbReference type="PROSITE" id="PS50293">
    <property type="entry name" value="TPR_REGION"/>
    <property type="match status" value="1"/>
</dbReference>
<evidence type="ECO:0000256" key="1">
    <source>
        <dbReference type="ARBA" id="ARBA00000085"/>
    </source>
</evidence>
<feature type="transmembrane region" description="Helical" evidence="5">
    <location>
        <begin position="361"/>
        <end position="383"/>
    </location>
</feature>
<dbReference type="InterPro" id="IPR003661">
    <property type="entry name" value="HisK_dim/P_dom"/>
</dbReference>
<dbReference type="SMART" id="SM00387">
    <property type="entry name" value="HATPase_c"/>
    <property type="match status" value="1"/>
</dbReference>
<feature type="repeat" description="TPR" evidence="4">
    <location>
        <begin position="124"/>
        <end position="157"/>
    </location>
</feature>
<keyword evidence="5" id="KW-1133">Transmembrane helix</keyword>
<dbReference type="PANTHER" id="PTHR43547">
    <property type="entry name" value="TWO-COMPONENT HISTIDINE KINASE"/>
    <property type="match status" value="1"/>
</dbReference>
<comment type="catalytic activity">
    <reaction evidence="1">
        <text>ATP + protein L-histidine = ADP + protein N-phospho-L-histidine.</text>
        <dbReference type="EC" id="2.7.13.3"/>
    </reaction>
</comment>
<dbReference type="CDD" id="cd00075">
    <property type="entry name" value="HATPase"/>
    <property type="match status" value="1"/>
</dbReference>
<dbReference type="InterPro" id="IPR036890">
    <property type="entry name" value="HATPase_C_sf"/>
</dbReference>
<keyword evidence="3" id="KW-0597">Phosphoprotein</keyword>
<dbReference type="InterPro" id="IPR005467">
    <property type="entry name" value="His_kinase_dom"/>
</dbReference>
<evidence type="ECO:0000256" key="4">
    <source>
        <dbReference type="PROSITE-ProRule" id="PRU00339"/>
    </source>
</evidence>
<dbReference type="Pfam" id="PF02518">
    <property type="entry name" value="HATPase_c"/>
    <property type="match status" value="1"/>
</dbReference>
<dbReference type="PRINTS" id="PR00344">
    <property type="entry name" value="BCTRLSENSOR"/>
</dbReference>
<dbReference type="CDD" id="cd00082">
    <property type="entry name" value="HisKA"/>
    <property type="match status" value="1"/>
</dbReference>
<name>A0ABS5VRD9_9BACT</name>
<evidence type="ECO:0000256" key="5">
    <source>
        <dbReference type="SAM" id="Phobius"/>
    </source>
</evidence>
<dbReference type="PANTHER" id="PTHR43547:SF2">
    <property type="entry name" value="HYBRID SIGNAL TRANSDUCTION HISTIDINE KINASE C"/>
    <property type="match status" value="1"/>
</dbReference>
<keyword evidence="8" id="KW-1185">Reference proteome</keyword>
<keyword evidence="7" id="KW-0808">Transferase</keyword>
<proteinExistence type="predicted"/>
<gene>
    <name evidence="7" type="ORF">KK060_11950</name>
</gene>
<keyword evidence="7" id="KW-0418">Kinase</keyword>
<dbReference type="PROSITE" id="PS50005">
    <property type="entry name" value="TPR"/>
    <property type="match status" value="2"/>
</dbReference>
<dbReference type="SUPFAM" id="SSF55874">
    <property type="entry name" value="ATPase domain of HSP90 chaperone/DNA topoisomerase II/histidine kinase"/>
    <property type="match status" value="1"/>
</dbReference>
<dbReference type="SUPFAM" id="SSF48452">
    <property type="entry name" value="TPR-like"/>
    <property type="match status" value="2"/>
</dbReference>
<evidence type="ECO:0000259" key="6">
    <source>
        <dbReference type="PROSITE" id="PS50109"/>
    </source>
</evidence>
<comment type="caution">
    <text evidence="7">The sequence shown here is derived from an EMBL/GenBank/DDBJ whole genome shotgun (WGS) entry which is preliminary data.</text>
</comment>
<evidence type="ECO:0000256" key="2">
    <source>
        <dbReference type="ARBA" id="ARBA00012438"/>
    </source>
</evidence>
<dbReference type="Gene3D" id="3.30.565.10">
    <property type="entry name" value="Histidine kinase-like ATPase, C-terminal domain"/>
    <property type="match status" value="1"/>
</dbReference>
<keyword evidence="4" id="KW-0802">TPR repeat</keyword>
<evidence type="ECO:0000313" key="7">
    <source>
        <dbReference type="EMBL" id="MBT1703997.1"/>
    </source>
</evidence>
<accession>A0ABS5VRD9</accession>
<evidence type="ECO:0000256" key="3">
    <source>
        <dbReference type="ARBA" id="ARBA00022553"/>
    </source>
</evidence>
<dbReference type="EC" id="2.7.13.3" evidence="2"/>
<dbReference type="PROSITE" id="PS50109">
    <property type="entry name" value="HIS_KIN"/>
    <property type="match status" value="1"/>
</dbReference>
<protein>
    <recommendedName>
        <fullName evidence="2">histidine kinase</fullName>
        <ecNumber evidence="2">2.7.13.3</ecNumber>
    </recommendedName>
</protein>
<dbReference type="EMBL" id="JAHESD010000023">
    <property type="protein sequence ID" value="MBT1703997.1"/>
    <property type="molecule type" value="Genomic_DNA"/>
</dbReference>